<keyword evidence="2" id="KW-1133">Transmembrane helix</keyword>
<comment type="caution">
    <text evidence="3">The sequence shown here is derived from an EMBL/GenBank/DDBJ whole genome shotgun (WGS) entry which is preliminary data.</text>
</comment>
<dbReference type="Proteomes" id="UP001642360">
    <property type="component" value="Unassembled WGS sequence"/>
</dbReference>
<dbReference type="Pfam" id="PF06708">
    <property type="entry name" value="DUF1195"/>
    <property type="match status" value="1"/>
</dbReference>
<dbReference type="EMBL" id="CAUOFW020001563">
    <property type="protein sequence ID" value="CAK9146352.1"/>
    <property type="molecule type" value="Genomic_DNA"/>
</dbReference>
<accession>A0ABC8RWG2</accession>
<feature type="region of interest" description="Disordered" evidence="1">
    <location>
        <begin position="1"/>
        <end position="21"/>
    </location>
</feature>
<reference evidence="3 4" key="1">
    <citation type="submission" date="2024-02" db="EMBL/GenBank/DDBJ databases">
        <authorList>
            <person name="Vignale AGUSTIN F."/>
            <person name="Sosa J E."/>
            <person name="Modenutti C."/>
        </authorList>
    </citation>
    <scope>NUCLEOTIDE SEQUENCE [LARGE SCALE GENOMIC DNA]</scope>
</reference>
<organism evidence="3 4">
    <name type="scientific">Ilex paraguariensis</name>
    <name type="common">yerba mate</name>
    <dbReference type="NCBI Taxonomy" id="185542"/>
    <lineage>
        <taxon>Eukaryota</taxon>
        <taxon>Viridiplantae</taxon>
        <taxon>Streptophyta</taxon>
        <taxon>Embryophyta</taxon>
        <taxon>Tracheophyta</taxon>
        <taxon>Spermatophyta</taxon>
        <taxon>Magnoliopsida</taxon>
        <taxon>eudicotyledons</taxon>
        <taxon>Gunneridae</taxon>
        <taxon>Pentapetalae</taxon>
        <taxon>asterids</taxon>
        <taxon>campanulids</taxon>
        <taxon>Aquifoliales</taxon>
        <taxon>Aquifoliaceae</taxon>
        <taxon>Ilex</taxon>
    </lineage>
</organism>
<sequence length="172" mass="19413">MKDEEAQTTTTAIAKREGSEGGSVLGRGKYKFGALAAILLLAFWSMFTGSVTLKWSAGHLNSIPDDFDSPVHNDLDVLEVEDKEKLVRQNWNVYTHSTTIRLPRFWQEAFEAAYEDLTSDVPSVRNAAFSEIAKMSLRRSISLEPPPVQSTVRSTEKKVRLSRRLGKTRLRR</sequence>
<evidence type="ECO:0000313" key="4">
    <source>
        <dbReference type="Proteomes" id="UP001642360"/>
    </source>
</evidence>
<dbReference type="PANTHER" id="PTHR34358:SF2">
    <property type="entry name" value="OS03G0411600 PROTEIN"/>
    <property type="match status" value="1"/>
</dbReference>
<protein>
    <recommendedName>
        <fullName evidence="5">Sugar transporter</fullName>
    </recommendedName>
</protein>
<evidence type="ECO:0000256" key="1">
    <source>
        <dbReference type="SAM" id="MobiDB-lite"/>
    </source>
</evidence>
<dbReference type="PANTHER" id="PTHR34358">
    <property type="entry name" value="OS03G0411600 PROTEIN"/>
    <property type="match status" value="1"/>
</dbReference>
<evidence type="ECO:0008006" key="5">
    <source>
        <dbReference type="Google" id="ProtNLM"/>
    </source>
</evidence>
<evidence type="ECO:0000256" key="2">
    <source>
        <dbReference type="SAM" id="Phobius"/>
    </source>
</evidence>
<keyword evidence="4" id="KW-1185">Reference proteome</keyword>
<name>A0ABC8RWG2_9AQUA</name>
<keyword evidence="2" id="KW-0472">Membrane</keyword>
<keyword evidence="2" id="KW-0812">Transmembrane</keyword>
<proteinExistence type="predicted"/>
<feature type="transmembrane region" description="Helical" evidence="2">
    <location>
        <begin position="32"/>
        <end position="53"/>
    </location>
</feature>
<dbReference type="InterPro" id="IPR010608">
    <property type="entry name" value="DUF1195"/>
</dbReference>
<evidence type="ECO:0000313" key="3">
    <source>
        <dbReference type="EMBL" id="CAK9146352.1"/>
    </source>
</evidence>
<gene>
    <name evidence="3" type="ORF">ILEXP_LOCUS14190</name>
</gene>
<dbReference type="AlphaFoldDB" id="A0ABC8RWG2"/>